<dbReference type="EMBL" id="HE804045">
    <property type="protein sequence ID" value="CCH29667.1"/>
    <property type="molecule type" value="Genomic_DNA"/>
</dbReference>
<dbReference type="HOGENOM" id="CLU_1979968_0_0_11"/>
<name>K0JW41_SACES</name>
<dbReference type="Proteomes" id="UP000006281">
    <property type="component" value="Chromosome"/>
</dbReference>
<dbReference type="KEGG" id="sesp:BN6_23490"/>
<protein>
    <submittedName>
        <fullName evidence="2">Putative membrane protein</fullName>
    </submittedName>
</protein>
<sequence>MSSLLHTLGVDLNARPTEAAHAPARGVRTRPSGSAGTTPIRLCEGSSGTPRVRRFSLMSNHNQVQQVRSGGVVVQVLLWLALAVSGAFNAVGSFLGVDNEWRMAAGGVAVLCIVLLIVFHLKRRSR</sequence>
<gene>
    <name evidence="2" type="ordered locus">BN6_23490</name>
</gene>
<keyword evidence="1" id="KW-0472">Membrane</keyword>
<keyword evidence="1" id="KW-0812">Transmembrane</keyword>
<proteinExistence type="predicted"/>
<feature type="transmembrane region" description="Helical" evidence="1">
    <location>
        <begin position="103"/>
        <end position="121"/>
    </location>
</feature>
<dbReference type="PATRIC" id="fig|1179773.3.peg.2348"/>
<reference evidence="2 3" key="1">
    <citation type="journal article" date="2012" name="BMC Genomics">
        <title>Complete genome sequence of Saccharothrix espanaensis DSM 44229T and comparison to the other completely sequenced Pseudonocardiaceae.</title>
        <authorList>
            <person name="Strobel T."/>
            <person name="Al-Dilaimi A."/>
            <person name="Blom J."/>
            <person name="Gessner A."/>
            <person name="Kalinowski J."/>
            <person name="Luzhetska M."/>
            <person name="Puhler A."/>
            <person name="Szczepanowski R."/>
            <person name="Bechthold A."/>
            <person name="Ruckert C."/>
        </authorList>
    </citation>
    <scope>NUCLEOTIDE SEQUENCE [LARGE SCALE GENOMIC DNA]</scope>
    <source>
        <strain evidence="3">ATCC 51144 / DSM 44229 / JCM 9112 / NBRC 15066 / NRRL 15764</strain>
    </source>
</reference>
<evidence type="ECO:0000256" key="1">
    <source>
        <dbReference type="SAM" id="Phobius"/>
    </source>
</evidence>
<evidence type="ECO:0000313" key="2">
    <source>
        <dbReference type="EMBL" id="CCH29667.1"/>
    </source>
</evidence>
<dbReference type="AlphaFoldDB" id="K0JW41"/>
<evidence type="ECO:0000313" key="3">
    <source>
        <dbReference type="Proteomes" id="UP000006281"/>
    </source>
</evidence>
<organism evidence="2 3">
    <name type="scientific">Saccharothrix espanaensis (strain ATCC 51144 / DSM 44229 / JCM 9112 / NBRC 15066 / NRRL 15764)</name>
    <dbReference type="NCBI Taxonomy" id="1179773"/>
    <lineage>
        <taxon>Bacteria</taxon>
        <taxon>Bacillati</taxon>
        <taxon>Actinomycetota</taxon>
        <taxon>Actinomycetes</taxon>
        <taxon>Pseudonocardiales</taxon>
        <taxon>Pseudonocardiaceae</taxon>
        <taxon>Saccharothrix</taxon>
    </lineage>
</organism>
<keyword evidence="3" id="KW-1185">Reference proteome</keyword>
<keyword evidence="1" id="KW-1133">Transmembrane helix</keyword>
<accession>K0JW41</accession>
<feature type="transmembrane region" description="Helical" evidence="1">
    <location>
        <begin position="76"/>
        <end position="97"/>
    </location>
</feature>